<reference evidence="2 3" key="1">
    <citation type="submission" date="2024-08" db="EMBL/GenBank/DDBJ databases">
        <authorList>
            <person name="Arias E."/>
        </authorList>
    </citation>
    <scope>NUCLEOTIDE SEQUENCE [LARGE SCALE GENOMIC DNA]</scope>
    <source>
        <strain evidence="2 3">FAM 24106</strain>
    </source>
</reference>
<proteinExistence type="predicted"/>
<feature type="transmembrane region" description="Helical" evidence="1">
    <location>
        <begin position="161"/>
        <end position="179"/>
    </location>
</feature>
<dbReference type="RefSeq" id="WP_407143659.1">
    <property type="nucleotide sequence ID" value="NZ_JBGQQK010000023.1"/>
</dbReference>
<evidence type="ECO:0008006" key="4">
    <source>
        <dbReference type="Google" id="ProtNLM"/>
    </source>
</evidence>
<keyword evidence="1" id="KW-0812">Transmembrane</keyword>
<feature type="transmembrane region" description="Helical" evidence="1">
    <location>
        <begin position="185"/>
        <end position="216"/>
    </location>
</feature>
<dbReference type="Proteomes" id="UP001625374">
    <property type="component" value="Unassembled WGS sequence"/>
</dbReference>
<feature type="transmembrane region" description="Helical" evidence="1">
    <location>
        <begin position="291"/>
        <end position="309"/>
    </location>
</feature>
<feature type="transmembrane region" description="Helical" evidence="1">
    <location>
        <begin position="376"/>
        <end position="394"/>
    </location>
</feature>
<protein>
    <recommendedName>
        <fullName evidence="4">YfhO family protein</fullName>
    </recommendedName>
</protein>
<feature type="transmembrane region" description="Helical" evidence="1">
    <location>
        <begin position="76"/>
        <end position="98"/>
    </location>
</feature>
<name>A0ABW8UK44_9LACT</name>
<evidence type="ECO:0000256" key="1">
    <source>
        <dbReference type="SAM" id="Phobius"/>
    </source>
</evidence>
<feature type="transmembrane region" description="Helical" evidence="1">
    <location>
        <begin position="316"/>
        <end position="335"/>
    </location>
</feature>
<feature type="transmembrane region" description="Helical" evidence="1">
    <location>
        <begin position="132"/>
        <end position="149"/>
    </location>
</feature>
<dbReference type="EMBL" id="JBGQQK010000023">
    <property type="protein sequence ID" value="MFL2103280.1"/>
    <property type="molecule type" value="Genomic_DNA"/>
</dbReference>
<keyword evidence="3" id="KW-1185">Reference proteome</keyword>
<feature type="transmembrane region" description="Helical" evidence="1">
    <location>
        <begin position="347"/>
        <end position="364"/>
    </location>
</feature>
<evidence type="ECO:0000313" key="2">
    <source>
        <dbReference type="EMBL" id="MFL2103280.1"/>
    </source>
</evidence>
<keyword evidence="1" id="KW-1133">Transmembrane helix</keyword>
<comment type="caution">
    <text evidence="2">The sequence shown here is derived from an EMBL/GenBank/DDBJ whole genome shotgun (WGS) entry which is preliminary data.</text>
</comment>
<feature type="transmembrane region" description="Helical" evidence="1">
    <location>
        <begin position="529"/>
        <end position="549"/>
    </location>
</feature>
<sequence>MLFNMNWNNRKVTGVLILLFFIFLSFFSVYYTHLLNGEIIIGDDIEFHKNRIEGLYEAISNGVWFPKLNMIMMNTMGYASSIFYSDFFLYIPALFRLIGFSISEAYISFMVIINFFTFVISFTSFFSIKNSLTKSFLFSLLFTTAPYRLLDLTTRAALGELLALTFLPLAFAGLYHILYGKPSKWYFLAIGMTFIIYSHILSAVMFALLVAIFLILNTKQLIKQRERVLSLIYSVVLTIALTLTYFIPVLEQTLSQSFKVGNNPIFYMSEKATDLGSLIVNSLSNKGTPNLGILLLIFLVIYSVIIYKIKDKKIKDIYFVAVLLFIVVTNLFPWKLLDQTFFNTIQFPWRFLGFVSLLVCWIVAEDPLHWVLKDKKKMASVCFLCLFLLTSYTVNMRVNAPDEEVKSYEEFNQLDLSYLGAGKEYLPQSSDYDVLKELPLQPTYDKEQLKIDDYNKNRDRISFTFDSESKQKITLPLIYYKGYTAEIAGDGIVSQPFLDKEENGQLSVIVNGKGEITIQYKETFLQNSMLFLSVFSWIVLLNYFIYKYFREKSNVIKKKV</sequence>
<organism evidence="2 3">
    <name type="scientific">Marinilactibacillus psychrotolerans</name>
    <dbReference type="NCBI Taxonomy" id="191770"/>
    <lineage>
        <taxon>Bacteria</taxon>
        <taxon>Bacillati</taxon>
        <taxon>Bacillota</taxon>
        <taxon>Bacilli</taxon>
        <taxon>Lactobacillales</taxon>
        <taxon>Carnobacteriaceae</taxon>
        <taxon>Marinilactibacillus</taxon>
    </lineage>
</organism>
<keyword evidence="1" id="KW-0472">Membrane</keyword>
<feature type="transmembrane region" description="Helical" evidence="1">
    <location>
        <begin position="12"/>
        <end position="31"/>
    </location>
</feature>
<feature type="transmembrane region" description="Helical" evidence="1">
    <location>
        <begin position="228"/>
        <end position="247"/>
    </location>
</feature>
<feature type="transmembrane region" description="Helical" evidence="1">
    <location>
        <begin position="105"/>
        <end position="126"/>
    </location>
</feature>
<gene>
    <name evidence="2" type="ORF">ACEN37_08420</name>
</gene>
<accession>A0ABW8UK44</accession>
<evidence type="ECO:0000313" key="3">
    <source>
        <dbReference type="Proteomes" id="UP001625374"/>
    </source>
</evidence>